<protein>
    <recommendedName>
        <fullName evidence="4">DUF4124 domain-containing protein</fullName>
    </recommendedName>
</protein>
<reference evidence="2" key="2">
    <citation type="submission" date="2020-09" db="EMBL/GenBank/DDBJ databases">
        <authorList>
            <person name="Sun Q."/>
            <person name="Zhou Y."/>
        </authorList>
    </citation>
    <scope>NUCLEOTIDE SEQUENCE</scope>
    <source>
        <strain evidence="2">CGMCC 1.12181</strain>
    </source>
</reference>
<evidence type="ECO:0000313" key="3">
    <source>
        <dbReference type="Proteomes" id="UP000605253"/>
    </source>
</evidence>
<organism evidence="2 3">
    <name type="scientific">Marinicella pacifica</name>
    <dbReference type="NCBI Taxonomy" id="1171543"/>
    <lineage>
        <taxon>Bacteria</taxon>
        <taxon>Pseudomonadati</taxon>
        <taxon>Pseudomonadota</taxon>
        <taxon>Gammaproteobacteria</taxon>
        <taxon>Lysobacterales</taxon>
        <taxon>Marinicellaceae</taxon>
        <taxon>Marinicella</taxon>
    </lineage>
</organism>
<evidence type="ECO:0000256" key="1">
    <source>
        <dbReference type="SAM" id="MobiDB-lite"/>
    </source>
</evidence>
<comment type="caution">
    <text evidence="2">The sequence shown here is derived from an EMBL/GenBank/DDBJ whole genome shotgun (WGS) entry which is preliminary data.</text>
</comment>
<dbReference type="Proteomes" id="UP000605253">
    <property type="component" value="Unassembled WGS sequence"/>
</dbReference>
<gene>
    <name evidence="2" type="ORF">GCM10011365_09830</name>
</gene>
<dbReference type="RefSeq" id="WP_188364574.1">
    <property type="nucleotide sequence ID" value="NZ_BAABJF010000017.1"/>
</dbReference>
<keyword evidence="3" id="KW-1185">Reference proteome</keyword>
<reference evidence="2" key="1">
    <citation type="journal article" date="2014" name="Int. J. Syst. Evol. Microbiol.">
        <title>Complete genome sequence of Corynebacterium casei LMG S-19264T (=DSM 44701T), isolated from a smear-ripened cheese.</title>
        <authorList>
            <consortium name="US DOE Joint Genome Institute (JGI-PGF)"/>
            <person name="Walter F."/>
            <person name="Albersmeier A."/>
            <person name="Kalinowski J."/>
            <person name="Ruckert C."/>
        </authorList>
    </citation>
    <scope>NUCLEOTIDE SEQUENCE</scope>
    <source>
        <strain evidence="2">CGMCC 1.12181</strain>
    </source>
</reference>
<accession>A0A917CMZ2</accession>
<name>A0A917CMZ2_9GAMM</name>
<proteinExistence type="predicted"/>
<dbReference type="AlphaFoldDB" id="A0A917CMZ2"/>
<feature type="region of interest" description="Disordered" evidence="1">
    <location>
        <begin position="58"/>
        <end position="94"/>
    </location>
</feature>
<sequence length="234" mass="26409">MRKQGWFLMALFGVNLILMGLETVYAAKLKLYHCQSADGNRVVQDRPCAVTGTINVKPGAQQQRKTRHAVTKPTGPKPPRPNNFTSHARKDKQPVSSQAFVDLLQGQPWASQITQNRHGWHLTATLSAQNNQQPSRVSVEYFKNPGLTLNQEAFSYALNRYHRIRLTYPLLDSEFKSHPAYKVFNIIYRHAAQAAISEFYVSKADASLWVFSLQCNPVDQDAARALVAQFQALI</sequence>
<evidence type="ECO:0008006" key="4">
    <source>
        <dbReference type="Google" id="ProtNLM"/>
    </source>
</evidence>
<dbReference type="EMBL" id="BMEO01000003">
    <property type="protein sequence ID" value="GGF90736.1"/>
    <property type="molecule type" value="Genomic_DNA"/>
</dbReference>
<evidence type="ECO:0000313" key="2">
    <source>
        <dbReference type="EMBL" id="GGF90736.1"/>
    </source>
</evidence>